<keyword evidence="8" id="KW-0067">ATP-binding</keyword>
<keyword evidence="9 12" id="KW-1133">Transmembrane helix</keyword>
<evidence type="ECO:0000256" key="10">
    <source>
        <dbReference type="ARBA" id="ARBA00023136"/>
    </source>
</evidence>
<evidence type="ECO:0008006" key="17">
    <source>
        <dbReference type="Google" id="ProtNLM"/>
    </source>
</evidence>
<dbReference type="FunFam" id="3.40.50.300:FF:001530">
    <property type="entry name" value="ABC multidrug transporter (Eurofung)"/>
    <property type="match status" value="1"/>
</dbReference>
<evidence type="ECO:0000256" key="2">
    <source>
        <dbReference type="ARBA" id="ARBA00004308"/>
    </source>
</evidence>
<dbReference type="Gene3D" id="1.20.1560.10">
    <property type="entry name" value="ABC transporter type 1, transmembrane domain"/>
    <property type="match status" value="1"/>
</dbReference>
<evidence type="ECO:0000256" key="3">
    <source>
        <dbReference type="ARBA" id="ARBA00007577"/>
    </source>
</evidence>
<feature type="transmembrane region" description="Helical" evidence="12">
    <location>
        <begin position="763"/>
        <end position="785"/>
    </location>
</feature>
<name>A0AA38XDN3_9EURO</name>
<evidence type="ECO:0000259" key="13">
    <source>
        <dbReference type="PROSITE" id="PS50893"/>
    </source>
</evidence>
<dbReference type="SUPFAM" id="SSF90123">
    <property type="entry name" value="ABC transporter transmembrane region"/>
    <property type="match status" value="2"/>
</dbReference>
<dbReference type="FunFam" id="1.20.1560.10:FF:000057">
    <property type="entry name" value="ABC multidrug transporter SitT"/>
    <property type="match status" value="1"/>
</dbReference>
<dbReference type="PROSITE" id="PS00211">
    <property type="entry name" value="ABC_TRANSPORTER_1"/>
    <property type="match status" value="2"/>
</dbReference>
<dbReference type="CDD" id="cd18577">
    <property type="entry name" value="ABC_6TM_Pgp_ABCB1_D1_like"/>
    <property type="match status" value="1"/>
</dbReference>
<dbReference type="InterPro" id="IPR011527">
    <property type="entry name" value="ABC1_TM_dom"/>
</dbReference>
<dbReference type="Gene3D" id="3.40.50.300">
    <property type="entry name" value="P-loop containing nucleotide triphosphate hydrolases"/>
    <property type="match status" value="2"/>
</dbReference>
<evidence type="ECO:0000256" key="1">
    <source>
        <dbReference type="ARBA" id="ARBA00004141"/>
    </source>
</evidence>
<keyword evidence="5 12" id="KW-0812">Transmembrane</keyword>
<keyword evidence="7" id="KW-0547">Nucleotide-binding</keyword>
<dbReference type="Pfam" id="PF00005">
    <property type="entry name" value="ABC_tran"/>
    <property type="match status" value="2"/>
</dbReference>
<dbReference type="EMBL" id="JAPDRK010000006">
    <property type="protein sequence ID" value="KAJ9611189.1"/>
    <property type="molecule type" value="Genomic_DNA"/>
</dbReference>
<reference evidence="15" key="1">
    <citation type="submission" date="2022-10" db="EMBL/GenBank/DDBJ databases">
        <title>Culturing micro-colonial fungi from biological soil crusts in the Mojave desert and describing Neophaeococcomyces mojavensis, and introducing the new genera and species Taxawa tesnikishii.</title>
        <authorList>
            <person name="Kurbessoian T."/>
            <person name="Stajich J.E."/>
        </authorList>
    </citation>
    <scope>NUCLEOTIDE SEQUENCE</scope>
    <source>
        <strain evidence="15">TK_41</strain>
    </source>
</reference>
<dbReference type="CDD" id="cd18578">
    <property type="entry name" value="ABC_6TM_Pgp_ABCB1_D2_like"/>
    <property type="match status" value="1"/>
</dbReference>
<evidence type="ECO:0000256" key="9">
    <source>
        <dbReference type="ARBA" id="ARBA00022989"/>
    </source>
</evidence>
<comment type="similarity">
    <text evidence="3">Belongs to the ABC transporter superfamily. ABCB family. Multidrug resistance exporter (TC 3.A.1.201) subfamily.</text>
</comment>
<feature type="domain" description="ABC transmembrane type-1" evidence="14">
    <location>
        <begin position="723"/>
        <end position="1010"/>
    </location>
</feature>
<accession>A0AA38XDN3</accession>
<dbReference type="GO" id="GO:0005743">
    <property type="term" value="C:mitochondrial inner membrane"/>
    <property type="evidence" value="ECO:0007669"/>
    <property type="project" value="TreeGrafter"/>
</dbReference>
<evidence type="ECO:0000256" key="12">
    <source>
        <dbReference type="SAM" id="Phobius"/>
    </source>
</evidence>
<dbReference type="InterPro" id="IPR003439">
    <property type="entry name" value="ABC_transporter-like_ATP-bd"/>
</dbReference>
<keyword evidence="4" id="KW-0813">Transport</keyword>
<feature type="domain" description="ABC transporter" evidence="13">
    <location>
        <begin position="386"/>
        <end position="656"/>
    </location>
</feature>
<feature type="transmembrane region" description="Helical" evidence="12">
    <location>
        <begin position="721"/>
        <end position="743"/>
    </location>
</feature>
<comment type="subcellular location">
    <subcellularLocation>
        <location evidence="2">Endomembrane system</location>
    </subcellularLocation>
    <subcellularLocation>
        <location evidence="1">Membrane</location>
        <topology evidence="1">Multi-pass membrane protein</topology>
    </subcellularLocation>
</comment>
<dbReference type="InterPro" id="IPR003593">
    <property type="entry name" value="AAA+_ATPase"/>
</dbReference>
<dbReference type="GO" id="GO:0012505">
    <property type="term" value="C:endomembrane system"/>
    <property type="evidence" value="ECO:0007669"/>
    <property type="project" value="UniProtKB-SubCell"/>
</dbReference>
<feature type="transmembrane region" description="Helical" evidence="12">
    <location>
        <begin position="324"/>
        <end position="345"/>
    </location>
</feature>
<keyword evidence="11" id="KW-0325">Glycoprotein</keyword>
<feature type="transmembrane region" description="Helical" evidence="12">
    <location>
        <begin position="110"/>
        <end position="131"/>
    </location>
</feature>
<evidence type="ECO:0000256" key="8">
    <source>
        <dbReference type="ARBA" id="ARBA00022840"/>
    </source>
</evidence>
<evidence type="ECO:0000256" key="5">
    <source>
        <dbReference type="ARBA" id="ARBA00022692"/>
    </source>
</evidence>
<feature type="transmembrane region" description="Helical" evidence="12">
    <location>
        <begin position="868"/>
        <end position="886"/>
    </location>
</feature>
<evidence type="ECO:0000256" key="4">
    <source>
        <dbReference type="ARBA" id="ARBA00022448"/>
    </source>
</evidence>
<dbReference type="GO" id="GO:0016887">
    <property type="term" value="F:ATP hydrolysis activity"/>
    <property type="evidence" value="ECO:0007669"/>
    <property type="project" value="InterPro"/>
</dbReference>
<protein>
    <recommendedName>
        <fullName evidence="17">Leptomycin B resistance protein pmd1</fullName>
    </recommendedName>
</protein>
<dbReference type="GO" id="GO:0005524">
    <property type="term" value="F:ATP binding"/>
    <property type="evidence" value="ECO:0007669"/>
    <property type="project" value="UniProtKB-KW"/>
</dbReference>
<dbReference type="PROSITE" id="PS50929">
    <property type="entry name" value="ABC_TM1F"/>
    <property type="match status" value="2"/>
</dbReference>
<feature type="domain" description="ABC transporter" evidence="13">
    <location>
        <begin position="1049"/>
        <end position="1295"/>
    </location>
</feature>
<dbReference type="Proteomes" id="UP001172673">
    <property type="component" value="Unassembled WGS sequence"/>
</dbReference>
<dbReference type="InterPro" id="IPR017871">
    <property type="entry name" value="ABC_transporter-like_CS"/>
</dbReference>
<dbReference type="FunFam" id="3.40.50.300:FF:000913">
    <property type="entry name" value="ABC multidrug transporter SitT"/>
    <property type="match status" value="1"/>
</dbReference>
<dbReference type="GO" id="GO:0015421">
    <property type="term" value="F:ABC-type oligopeptide transporter activity"/>
    <property type="evidence" value="ECO:0007669"/>
    <property type="project" value="TreeGrafter"/>
</dbReference>
<dbReference type="PANTHER" id="PTHR43394">
    <property type="entry name" value="ATP-DEPENDENT PERMEASE MDL1, MITOCHONDRIAL"/>
    <property type="match status" value="1"/>
</dbReference>
<sequence length="1300" mass="143928">MSGEGEKAPVAEAAIVDSEVLKGATVTKDDKKPEKQPAPPFSNYLRILSYSSKRDRYAFLISIVCAFGAGVALPLVNIVFGKLAQDFNDYFLPNTTVTKSKFKASVNKNALFLLYLFIGKFVLTYISTFCFRTTGLRISARLRLAYLESLFSQPVKTLDLVSSGTVANTITSSSNTIQISVSDRLYSLFMVIALIITAYVIAFKYSWSLTLVSSSALVFIAIVYTPITPLVMRRQQAVLDANAKAASIAGEIFSSIRAVFALGAQKKLTAKHATAVADARKQGLGMSLLYGIQIAPMFFSMYASIALAFWFGIKQYRAGNIESVGTLVTVFFSVLIVVMLIGVFYTPIKTIFDAIAASGQFFKTIDAPRVSYEGLSEPDVSSNEDIEFEDVNFAYPTRPDVIVLDGFSALFRKGKTTALVGPSGSGKSTIVALLERWYELNLDDHRDENVDAPGPLGKDQKVLPLNSGTVSVGGHDITRIGLKWWRSQIGLVQQEPFLFNDTIFKNVAYGLNGTEWENASVDKQKELVQEACKEAFADEFICQLEKAYETEVGESGIKLSGGQRQRLAIARSIIRRPKILILDEATSSIDVRGERIVQKALERVSQNRTTIVIAHRLSTIRKADNIIVIRDGRKMEEGTHDSLLLIRDGIYAGLVHAQQLETETASAADQTDELASLADLEQKATRTSVQAVADTPKPYRAKGFFMSVGLFLYEQRIYWRYYVAIMISAMAAGSAFSLQSWLFGHLMNVFTFTGDKLRTKGNFWSLMFFLFSLAVGFAYFVLAYFANQLSVYVSTCYQREHFRNLLRNSISFFDAKDNASGALMARLSTDFKLLAELIGFNGIFPLIGLFNIIGCIIIGFVFGWKLTLVVFFSAMPVILVSSYIRIDYEIKFDALNQKVFANSSQFATEAVGAFRTVTSLTMEDSIIKKYSNLLQEQIRAATRRATHACLVFALCDSLDLLAMALTFWYGGQLLANHEYNIVQFYLIYIAIIQGAQGAGQFMSFAPNVAQARNAANRILKSRLAGVTTAGLTAVSMPLPRKEKRTGAKIDLKDVAFKYPTRDTPIYRNLSLTIESGQFVAFVGPSGCGKTTVISLLEQFYDPISGNITFDDQDLREIELTSYRRALSLVAQEPRLFEGTIRENLVLGLEDEEPSDQQIMQACKDAEIHDFVNSLPEGYGTPLGINTQTSLSGGQKQRLCLARALLRNPSLLLLDEATSSLDSQSEKLVQAAIEKLVAQRSMTVIAVAHRLATIQKADVIFVFGESETGRGSRILEKGTHNELLRRRGAYWSMCQEQALDR</sequence>
<keyword evidence="10 12" id="KW-0472">Membrane</keyword>
<evidence type="ECO:0000256" key="11">
    <source>
        <dbReference type="ARBA" id="ARBA00023180"/>
    </source>
</evidence>
<dbReference type="Pfam" id="PF00664">
    <property type="entry name" value="ABC_membrane"/>
    <property type="match status" value="2"/>
</dbReference>
<keyword evidence="6" id="KW-0677">Repeat</keyword>
<comment type="caution">
    <text evidence="15">The sequence shown here is derived from an EMBL/GenBank/DDBJ whole genome shotgun (WGS) entry which is preliminary data.</text>
</comment>
<organism evidence="15 16">
    <name type="scientific">Cladophialophora chaetospira</name>
    <dbReference type="NCBI Taxonomy" id="386627"/>
    <lineage>
        <taxon>Eukaryota</taxon>
        <taxon>Fungi</taxon>
        <taxon>Dikarya</taxon>
        <taxon>Ascomycota</taxon>
        <taxon>Pezizomycotina</taxon>
        <taxon>Eurotiomycetes</taxon>
        <taxon>Chaetothyriomycetidae</taxon>
        <taxon>Chaetothyriales</taxon>
        <taxon>Herpotrichiellaceae</taxon>
        <taxon>Cladophialophora</taxon>
    </lineage>
</organism>
<feature type="domain" description="ABC transmembrane type-1" evidence="14">
    <location>
        <begin position="60"/>
        <end position="342"/>
    </location>
</feature>
<dbReference type="SUPFAM" id="SSF52540">
    <property type="entry name" value="P-loop containing nucleoside triphosphate hydrolases"/>
    <property type="match status" value="2"/>
</dbReference>
<feature type="transmembrane region" description="Helical" evidence="12">
    <location>
        <begin position="57"/>
        <end position="80"/>
    </location>
</feature>
<keyword evidence="16" id="KW-1185">Reference proteome</keyword>
<evidence type="ECO:0000256" key="6">
    <source>
        <dbReference type="ARBA" id="ARBA00022737"/>
    </source>
</evidence>
<evidence type="ECO:0000259" key="14">
    <source>
        <dbReference type="PROSITE" id="PS50929"/>
    </source>
</evidence>
<gene>
    <name evidence="15" type="ORF">H2200_004372</name>
</gene>
<dbReference type="InterPro" id="IPR036640">
    <property type="entry name" value="ABC1_TM_sf"/>
</dbReference>
<dbReference type="InterPro" id="IPR039421">
    <property type="entry name" value="Type_1_exporter"/>
</dbReference>
<dbReference type="GO" id="GO:0090374">
    <property type="term" value="P:oligopeptide export from mitochondrion"/>
    <property type="evidence" value="ECO:0007669"/>
    <property type="project" value="TreeGrafter"/>
</dbReference>
<dbReference type="PANTHER" id="PTHR43394:SF11">
    <property type="entry name" value="ATP-BINDING CASSETTE TRANSPORTER"/>
    <property type="match status" value="1"/>
</dbReference>
<proteinExistence type="inferred from homology"/>
<dbReference type="InterPro" id="IPR027417">
    <property type="entry name" value="P-loop_NTPase"/>
</dbReference>
<dbReference type="SMART" id="SM00382">
    <property type="entry name" value="AAA"/>
    <property type="match status" value="2"/>
</dbReference>
<feature type="transmembrane region" description="Helical" evidence="12">
    <location>
        <begin position="948"/>
        <end position="969"/>
    </location>
</feature>
<evidence type="ECO:0000256" key="7">
    <source>
        <dbReference type="ARBA" id="ARBA00022741"/>
    </source>
</evidence>
<evidence type="ECO:0000313" key="16">
    <source>
        <dbReference type="Proteomes" id="UP001172673"/>
    </source>
</evidence>
<dbReference type="PROSITE" id="PS50893">
    <property type="entry name" value="ABC_TRANSPORTER_2"/>
    <property type="match status" value="2"/>
</dbReference>
<evidence type="ECO:0000313" key="15">
    <source>
        <dbReference type="EMBL" id="KAJ9611189.1"/>
    </source>
</evidence>
<feature type="transmembrane region" description="Helical" evidence="12">
    <location>
        <begin position="185"/>
        <end position="203"/>
    </location>
</feature>
<feature type="transmembrane region" description="Helical" evidence="12">
    <location>
        <begin position="288"/>
        <end position="312"/>
    </location>
</feature>
<feature type="transmembrane region" description="Helical" evidence="12">
    <location>
        <begin position="209"/>
        <end position="227"/>
    </location>
</feature>
<feature type="transmembrane region" description="Helical" evidence="12">
    <location>
        <begin position="833"/>
        <end position="862"/>
    </location>
</feature>